<sequence length="477" mass="52049">MAGRKRKLSQPQLPTDFMSLELESESETEEETRPAGFSWASPRAASMDWSCTDLMLDHEMMPGGLRLQRAPQLLPGLWAFARGRHGAYQGRHSWRVKIPARPKANSLLFGVLVQWPGCQPLPGPGESPHLVLLADSGEHVFTSGLSGDLLRTNLLRGLRAGDVVEVQADFSQRRLRFRLGPEEAEVSLPGRRDTARSSGAAGPSRLREAAFHFFVALREGAVELSEPSGVGGVGPRSTPEALVLAGPQGSGKTRWAQQAAAASGIGLVLNAEWLLHRSNFCEAVASDDEDLEVTDPAKYRQKMAELLAKAFSLPDPEEPELQKALGMAEARRLLPEVLPSLLARAAQRGVGVVADDEHLQAQSRARVRAALVRFPGRVRWVVVIPDNVEELQRRIKAREAMEATATEPEVAGSASLPGDGEAVPVEYAEGSAAACREVFRVWQGHVRHPEQSQCVQSFFEPFGEVNGFVSTEGMRRY</sequence>
<dbReference type="Gene3D" id="3.40.50.300">
    <property type="entry name" value="P-loop containing nucleotide triphosphate hydrolases"/>
    <property type="match status" value="1"/>
</dbReference>
<protein>
    <submittedName>
        <fullName evidence="2">Uncharacterized protein</fullName>
    </submittedName>
</protein>
<dbReference type="EMBL" id="CAUJNA010000902">
    <property type="protein sequence ID" value="CAJ1382460.1"/>
    <property type="molecule type" value="Genomic_DNA"/>
</dbReference>
<dbReference type="Pfam" id="PF13671">
    <property type="entry name" value="AAA_33"/>
    <property type="match status" value="1"/>
</dbReference>
<dbReference type="Proteomes" id="UP001178507">
    <property type="component" value="Unassembled WGS sequence"/>
</dbReference>
<reference evidence="2" key="1">
    <citation type="submission" date="2023-08" db="EMBL/GenBank/DDBJ databases">
        <authorList>
            <person name="Chen Y."/>
            <person name="Shah S."/>
            <person name="Dougan E. K."/>
            <person name="Thang M."/>
            <person name="Chan C."/>
        </authorList>
    </citation>
    <scope>NUCLEOTIDE SEQUENCE</scope>
</reference>
<evidence type="ECO:0000313" key="2">
    <source>
        <dbReference type="EMBL" id="CAJ1382460.1"/>
    </source>
</evidence>
<dbReference type="SUPFAM" id="SSF52540">
    <property type="entry name" value="P-loop containing nucleoside triphosphate hydrolases"/>
    <property type="match status" value="1"/>
</dbReference>
<accession>A0AA36I7M1</accession>
<dbReference type="AlphaFoldDB" id="A0AA36I7M1"/>
<comment type="caution">
    <text evidence="2">The sequence shown here is derived from an EMBL/GenBank/DDBJ whole genome shotgun (WGS) entry which is preliminary data.</text>
</comment>
<proteinExistence type="predicted"/>
<evidence type="ECO:0000313" key="3">
    <source>
        <dbReference type="Proteomes" id="UP001178507"/>
    </source>
</evidence>
<name>A0AA36I7M1_9DINO</name>
<feature type="region of interest" description="Disordered" evidence="1">
    <location>
        <begin position="1"/>
        <end position="37"/>
    </location>
</feature>
<evidence type="ECO:0000256" key="1">
    <source>
        <dbReference type="SAM" id="MobiDB-lite"/>
    </source>
</evidence>
<keyword evidence="3" id="KW-1185">Reference proteome</keyword>
<gene>
    <name evidence="2" type="ORF">EVOR1521_LOCUS9827</name>
</gene>
<dbReference type="InterPro" id="IPR027417">
    <property type="entry name" value="P-loop_NTPase"/>
</dbReference>
<organism evidence="2 3">
    <name type="scientific">Effrenium voratum</name>
    <dbReference type="NCBI Taxonomy" id="2562239"/>
    <lineage>
        <taxon>Eukaryota</taxon>
        <taxon>Sar</taxon>
        <taxon>Alveolata</taxon>
        <taxon>Dinophyceae</taxon>
        <taxon>Suessiales</taxon>
        <taxon>Symbiodiniaceae</taxon>
        <taxon>Effrenium</taxon>
    </lineage>
</organism>